<keyword evidence="1" id="KW-0812">Transmembrane</keyword>
<evidence type="ECO:0000256" key="1">
    <source>
        <dbReference type="SAM" id="Phobius"/>
    </source>
</evidence>
<dbReference type="GeneID" id="25256049"/>
<dbReference type="AlphaFoldDB" id="U6KR70"/>
<evidence type="ECO:0000313" key="3">
    <source>
        <dbReference type="EMBL" id="CDJ40622.1"/>
    </source>
</evidence>
<dbReference type="EMBL" id="HG675164">
    <property type="protein sequence ID" value="CDJ40622.1"/>
    <property type="molecule type" value="Genomic_DNA"/>
</dbReference>
<keyword evidence="1" id="KW-0472">Membrane</keyword>
<name>U6KR70_EIMTE</name>
<keyword evidence="2" id="KW-0732">Signal</keyword>
<evidence type="ECO:0008006" key="5">
    <source>
        <dbReference type="Google" id="ProtNLM"/>
    </source>
</evidence>
<reference evidence="3" key="1">
    <citation type="submission" date="2013-10" db="EMBL/GenBank/DDBJ databases">
        <title>Genomic analysis of the causative agents of coccidiosis in chickens.</title>
        <authorList>
            <person name="Reid A.J."/>
            <person name="Blake D."/>
            <person name="Billington K."/>
            <person name="Browne H."/>
            <person name="Dunn M."/>
            <person name="Hung S."/>
            <person name="Kawahara F."/>
            <person name="Miranda-Saavedra D."/>
            <person name="Mourier T."/>
            <person name="Nagra H."/>
            <person name="Otto T.D."/>
            <person name="Rawlings N."/>
            <person name="Sanchez A."/>
            <person name="Sanders M."/>
            <person name="Subramaniam C."/>
            <person name="Tay Y."/>
            <person name="Dear P."/>
            <person name="Doerig C."/>
            <person name="Gruber A."/>
            <person name="Parkinson J."/>
            <person name="Shirley M."/>
            <person name="Wan K.L."/>
            <person name="Berriman M."/>
            <person name="Tomley F."/>
            <person name="Pain A."/>
        </authorList>
    </citation>
    <scope>NUCLEOTIDE SEQUENCE [LARGE SCALE GENOMIC DNA]</scope>
    <source>
        <strain evidence="3">Houghton</strain>
    </source>
</reference>
<dbReference type="RefSeq" id="XP_013231372.1">
    <property type="nucleotide sequence ID" value="XM_013375918.1"/>
</dbReference>
<organism evidence="3 4">
    <name type="scientific">Eimeria tenella</name>
    <name type="common">Coccidian parasite</name>
    <dbReference type="NCBI Taxonomy" id="5802"/>
    <lineage>
        <taxon>Eukaryota</taxon>
        <taxon>Sar</taxon>
        <taxon>Alveolata</taxon>
        <taxon>Apicomplexa</taxon>
        <taxon>Conoidasida</taxon>
        <taxon>Coccidia</taxon>
        <taxon>Eucoccidiorida</taxon>
        <taxon>Eimeriorina</taxon>
        <taxon>Eimeriidae</taxon>
        <taxon>Eimeria</taxon>
    </lineage>
</organism>
<feature type="chain" id="PRO_5004673667" description="Transmembrane protein" evidence="2">
    <location>
        <begin position="24"/>
        <end position="80"/>
    </location>
</feature>
<evidence type="ECO:0000256" key="2">
    <source>
        <dbReference type="SAM" id="SignalP"/>
    </source>
</evidence>
<feature type="signal peptide" evidence="2">
    <location>
        <begin position="1"/>
        <end position="23"/>
    </location>
</feature>
<gene>
    <name evidence="3" type="ORF">ETH_00035040</name>
</gene>
<reference evidence="3" key="2">
    <citation type="submission" date="2013-10" db="EMBL/GenBank/DDBJ databases">
        <authorList>
            <person name="Aslett M."/>
        </authorList>
    </citation>
    <scope>NUCLEOTIDE SEQUENCE [LARGE SCALE GENOMIC DNA]</scope>
    <source>
        <strain evidence="3">Houghton</strain>
    </source>
</reference>
<feature type="transmembrane region" description="Helical" evidence="1">
    <location>
        <begin position="39"/>
        <end position="60"/>
    </location>
</feature>
<proteinExistence type="predicted"/>
<keyword evidence="1" id="KW-1133">Transmembrane helix</keyword>
<evidence type="ECO:0000313" key="4">
    <source>
        <dbReference type="Proteomes" id="UP000030747"/>
    </source>
</evidence>
<dbReference type="Proteomes" id="UP000030747">
    <property type="component" value="Unassembled WGS sequence"/>
</dbReference>
<accession>U6KR70</accession>
<sequence>MTRPRALLALLLTLTLTVASVAAETQDDDSPFSYVTSNLLAQLLVLLVLFFGSCIGVCCLMKIDTPTMFSDKPLVINKEY</sequence>
<keyword evidence="4" id="KW-1185">Reference proteome</keyword>
<dbReference type="OrthoDB" id="10367655at2759"/>
<dbReference type="VEuPathDB" id="ToxoDB:ETH2_0925900"/>
<protein>
    <recommendedName>
        <fullName evidence="5">Transmembrane protein</fullName>
    </recommendedName>
</protein>
<dbReference type="VEuPathDB" id="ToxoDB:ETH_00035040"/>